<dbReference type="InterPro" id="IPR011251">
    <property type="entry name" value="Luciferase-like_dom"/>
</dbReference>
<dbReference type="SUPFAM" id="SSF51679">
    <property type="entry name" value="Bacterial luciferase-like"/>
    <property type="match status" value="1"/>
</dbReference>
<evidence type="ECO:0000259" key="1">
    <source>
        <dbReference type="Pfam" id="PF00296"/>
    </source>
</evidence>
<accession>A0A4P6E8Z9</accession>
<protein>
    <submittedName>
        <fullName evidence="2">LLM class flavin-dependent oxidoreductase</fullName>
    </submittedName>
</protein>
<dbReference type="InterPro" id="IPR036661">
    <property type="entry name" value="Luciferase-like_sf"/>
</dbReference>
<keyword evidence="3" id="KW-1185">Reference proteome</keyword>
<gene>
    <name evidence="2" type="ORF">ET475_00450</name>
</gene>
<feature type="domain" description="Luciferase-like" evidence="1">
    <location>
        <begin position="19"/>
        <end position="96"/>
    </location>
</feature>
<name>A0A4P6E8Z9_9MICO</name>
<dbReference type="GO" id="GO:0016705">
    <property type="term" value="F:oxidoreductase activity, acting on paired donors, with incorporation or reduction of molecular oxygen"/>
    <property type="evidence" value="ECO:0007669"/>
    <property type="project" value="InterPro"/>
</dbReference>
<evidence type="ECO:0000313" key="2">
    <source>
        <dbReference type="EMBL" id="QAY58622.1"/>
    </source>
</evidence>
<dbReference type="Gene3D" id="3.20.20.30">
    <property type="entry name" value="Luciferase-like domain"/>
    <property type="match status" value="1"/>
</dbReference>
<proteinExistence type="predicted"/>
<dbReference type="KEGG" id="mprt:ET475_00450"/>
<evidence type="ECO:0000313" key="3">
    <source>
        <dbReference type="Proteomes" id="UP000293995"/>
    </source>
</evidence>
<organism evidence="2 3">
    <name type="scientific">Microbacterium protaetiae</name>
    <dbReference type="NCBI Taxonomy" id="2509458"/>
    <lineage>
        <taxon>Bacteria</taxon>
        <taxon>Bacillati</taxon>
        <taxon>Actinomycetota</taxon>
        <taxon>Actinomycetes</taxon>
        <taxon>Micrococcales</taxon>
        <taxon>Microbacteriaceae</taxon>
        <taxon>Microbacterium</taxon>
    </lineage>
</organism>
<dbReference type="RefSeq" id="WP_129384997.1">
    <property type="nucleotide sequence ID" value="NZ_CP035494.1"/>
</dbReference>
<reference evidence="2 3" key="1">
    <citation type="submission" date="2019-01" db="EMBL/GenBank/DDBJ databases">
        <title>Genome sequencing of strain DFW100M-13.</title>
        <authorList>
            <person name="Heo J."/>
            <person name="Kim S.-J."/>
            <person name="Kim J.-S."/>
            <person name="Hong S.-B."/>
            <person name="Kwon S.-W."/>
        </authorList>
    </citation>
    <scope>NUCLEOTIDE SEQUENCE [LARGE SCALE GENOMIC DNA]</scope>
    <source>
        <strain evidence="2 3">DFW100M-13</strain>
    </source>
</reference>
<dbReference type="OrthoDB" id="7054907at2"/>
<dbReference type="AlphaFoldDB" id="A0A4P6E8Z9"/>
<sequence>MNDAPVSIGVAGTLGTALIAQIAAAAEAAGLYALWVNDTPSGDALAGLHEAAKVTERLVLGTGVVPLDRYTPDEILLKADGLPEDRLMLGIGSGQASGPVLAAVGNAVDALRAGTSAGIVIGALGPKMRALAVEHSDGMLLNWLTPPVAAAQSADAHVVAPGAHVALYVRTALDEEGMPRLRAEAARYARFPKYAANFARLGVSADDTVLAPDGAGLPAYRAAVDEVVLRAMTADDDVASYRAFIERAAGLVAA</sequence>
<dbReference type="Proteomes" id="UP000293995">
    <property type="component" value="Chromosome"/>
</dbReference>
<dbReference type="EMBL" id="CP035494">
    <property type="protein sequence ID" value="QAY58622.1"/>
    <property type="molecule type" value="Genomic_DNA"/>
</dbReference>
<dbReference type="Pfam" id="PF00296">
    <property type="entry name" value="Bac_luciferase"/>
    <property type="match status" value="1"/>
</dbReference>